<dbReference type="PANTHER" id="PTHR31170:SF18">
    <property type="entry name" value="(WILD MALAYSIAN BANANA) HYPOTHETICAL PROTEIN"/>
    <property type="match status" value="1"/>
</dbReference>
<evidence type="ECO:0000313" key="3">
    <source>
        <dbReference type="EMBL" id="GJN05061.1"/>
    </source>
</evidence>
<dbReference type="PANTHER" id="PTHR31170">
    <property type="entry name" value="BNAC04G53230D PROTEIN"/>
    <property type="match status" value="1"/>
</dbReference>
<keyword evidence="2" id="KW-0812">Transmembrane</keyword>
<organism evidence="3 4">
    <name type="scientific">Eleusine coracana subsp. coracana</name>
    <dbReference type="NCBI Taxonomy" id="191504"/>
    <lineage>
        <taxon>Eukaryota</taxon>
        <taxon>Viridiplantae</taxon>
        <taxon>Streptophyta</taxon>
        <taxon>Embryophyta</taxon>
        <taxon>Tracheophyta</taxon>
        <taxon>Spermatophyta</taxon>
        <taxon>Magnoliopsida</taxon>
        <taxon>Liliopsida</taxon>
        <taxon>Poales</taxon>
        <taxon>Poaceae</taxon>
        <taxon>PACMAD clade</taxon>
        <taxon>Chloridoideae</taxon>
        <taxon>Cynodonteae</taxon>
        <taxon>Eleusininae</taxon>
        <taxon>Eleusine</taxon>
    </lineage>
</organism>
<evidence type="ECO:0000313" key="4">
    <source>
        <dbReference type="Proteomes" id="UP001054889"/>
    </source>
</evidence>
<comment type="caution">
    <text evidence="3">The sequence shown here is derived from an EMBL/GenBank/DDBJ whole genome shotgun (WGS) entry which is preliminary data.</text>
</comment>
<dbReference type="AlphaFoldDB" id="A0AAV5D440"/>
<accession>A0AAV5D440</accession>
<evidence type="ECO:0000256" key="1">
    <source>
        <dbReference type="SAM" id="MobiDB-lite"/>
    </source>
</evidence>
<feature type="transmembrane region" description="Helical" evidence="2">
    <location>
        <begin position="299"/>
        <end position="324"/>
    </location>
</feature>
<dbReference type="Pfam" id="PF03140">
    <property type="entry name" value="DUF247"/>
    <property type="match status" value="2"/>
</dbReference>
<evidence type="ECO:0000256" key="2">
    <source>
        <dbReference type="SAM" id="Phobius"/>
    </source>
</evidence>
<keyword evidence="2" id="KW-1133">Transmembrane helix</keyword>
<name>A0AAV5D440_ELECO</name>
<sequence length="496" mass="56227">MVTPLEMGSLGAEKASSSSSMKAEKVSGSSSVLRQEETHPEIESQPPMEETVQGKDKFVKEWWVLDMEEKLSYTDQSPDRWAKHFIFRVPEWIKNMTNSNAYHPWLVSLGPYHHDDANLKPMEEHKRRAVLAVTTRMGGKNALMELASVVENMVDYLQGAYDDLDEKWVGGNTGKFKEMMLTDGCFLLEIIRVFGLISTGKTSHHLYESNDPVFGMHGFVSFYLALKADVIVMENQLPLLLLKELEEKITGQIWELAEAGIHFKKCNTGSVHNIEFQSGVVSMIHGFVSRRLHTPITPLPTLVLSIIRGLLSVPGLLTLIWGVLIMPIRVLLIMPIRMLLFMFSSVLRMPEIEVNDRTEKEFLNLIAFERLYGSAGSNATAFMIFMDDLMDSEKDVEILRSKGIINNKLSSDIEAAKLFNTLSKGALLNPSSHLSTVRHSVNEHCKKPWNVWRTNFIQTYMKNPCVFSAFVASVLLLIATFLQTIYTVMPYYKPRT</sequence>
<dbReference type="EMBL" id="BQKI01000011">
    <property type="protein sequence ID" value="GJN05061.1"/>
    <property type="molecule type" value="Genomic_DNA"/>
</dbReference>
<dbReference type="Proteomes" id="UP001054889">
    <property type="component" value="Unassembled WGS sequence"/>
</dbReference>
<protein>
    <submittedName>
        <fullName evidence="3">Uncharacterized protein</fullName>
    </submittedName>
</protein>
<feature type="compositionally biased region" description="Low complexity" evidence="1">
    <location>
        <begin position="8"/>
        <end position="31"/>
    </location>
</feature>
<keyword evidence="4" id="KW-1185">Reference proteome</keyword>
<keyword evidence="2" id="KW-0472">Membrane</keyword>
<gene>
    <name evidence="3" type="primary">ga22660</name>
    <name evidence="3" type="ORF">PR202_ga22660</name>
</gene>
<feature type="transmembrane region" description="Helical" evidence="2">
    <location>
        <begin position="465"/>
        <end position="486"/>
    </location>
</feature>
<proteinExistence type="predicted"/>
<dbReference type="InterPro" id="IPR004158">
    <property type="entry name" value="DUF247_pln"/>
</dbReference>
<reference evidence="3" key="2">
    <citation type="submission" date="2021-12" db="EMBL/GenBank/DDBJ databases">
        <title>Resequencing data analysis of finger millet.</title>
        <authorList>
            <person name="Hatakeyama M."/>
            <person name="Aluri S."/>
            <person name="Balachadran M.T."/>
            <person name="Sivarajan S.R."/>
            <person name="Poveda L."/>
            <person name="Shimizu-Inatsugi R."/>
            <person name="Schlapbach R."/>
            <person name="Sreeman S.M."/>
            <person name="Shimizu K.K."/>
        </authorList>
    </citation>
    <scope>NUCLEOTIDE SEQUENCE</scope>
</reference>
<feature type="region of interest" description="Disordered" evidence="1">
    <location>
        <begin position="1"/>
        <end position="51"/>
    </location>
</feature>
<reference evidence="3" key="1">
    <citation type="journal article" date="2018" name="DNA Res.">
        <title>Multiple hybrid de novo genome assembly of finger millet, an orphan allotetraploid crop.</title>
        <authorList>
            <person name="Hatakeyama M."/>
            <person name="Aluri S."/>
            <person name="Balachadran M.T."/>
            <person name="Sivarajan S.R."/>
            <person name="Patrignani A."/>
            <person name="Gruter S."/>
            <person name="Poveda L."/>
            <person name="Shimizu-Inatsugi R."/>
            <person name="Baeten J."/>
            <person name="Francoijs K.J."/>
            <person name="Nataraja K.N."/>
            <person name="Reddy Y.A.N."/>
            <person name="Phadnis S."/>
            <person name="Ravikumar R.L."/>
            <person name="Schlapbach R."/>
            <person name="Sreeman S.M."/>
            <person name="Shimizu K.K."/>
        </authorList>
    </citation>
    <scope>NUCLEOTIDE SEQUENCE</scope>
</reference>